<proteinExistence type="inferred from homology"/>
<dbReference type="EMBL" id="CP054142">
    <property type="protein sequence ID" value="QTQ14033.1"/>
    <property type="molecule type" value="Genomic_DNA"/>
</dbReference>
<dbReference type="InterPro" id="IPR002822">
    <property type="entry name" value="Ni_insertion"/>
</dbReference>
<comment type="similarity">
    <text evidence="2">Belongs to the LarC family.</text>
</comment>
<reference evidence="4 5" key="1">
    <citation type="journal article" date="2021" name="Microbiol. Resour. Announc.">
        <title>Complete Genome Sequences of Three Human Oral Treponema parvum Isolates.</title>
        <authorList>
            <person name="Zeng H."/>
            <person name="Watt R.M."/>
        </authorList>
    </citation>
    <scope>NUCLEOTIDE SEQUENCE [LARGE SCALE GENOMIC DNA]</scope>
    <source>
        <strain evidence="4 5">ATCC 700770</strain>
    </source>
</reference>
<dbReference type="HAMAP" id="MF_01074">
    <property type="entry name" value="LarC"/>
    <property type="match status" value="1"/>
</dbReference>
<evidence type="ECO:0000256" key="1">
    <source>
        <dbReference type="ARBA" id="ARBA00022596"/>
    </source>
</evidence>
<dbReference type="KEGG" id="tpav:HRQ91_05955"/>
<evidence type="ECO:0000256" key="2">
    <source>
        <dbReference type="HAMAP-Rule" id="MF_01074"/>
    </source>
</evidence>
<dbReference type="RefSeq" id="WP_210118728.1">
    <property type="nucleotide sequence ID" value="NZ_CP054142.1"/>
</dbReference>
<evidence type="ECO:0000313" key="4">
    <source>
        <dbReference type="EMBL" id="QTQ14033.1"/>
    </source>
</evidence>
<accession>A0A975F467</accession>
<keyword evidence="1 2" id="KW-0533">Nickel</keyword>
<dbReference type="Proteomes" id="UP000671908">
    <property type="component" value="Chromosome"/>
</dbReference>
<dbReference type="Pfam" id="PF01969">
    <property type="entry name" value="Ni_insertion"/>
    <property type="match status" value="1"/>
</dbReference>
<keyword evidence="2" id="KW-0456">Lyase</keyword>
<name>A0A975F467_9SPIR</name>
<feature type="region of interest" description="Disordered" evidence="3">
    <location>
        <begin position="65"/>
        <end position="101"/>
    </location>
</feature>
<dbReference type="PANTHER" id="PTHR36566">
    <property type="entry name" value="NICKEL INSERTION PROTEIN-RELATED"/>
    <property type="match status" value="1"/>
</dbReference>
<evidence type="ECO:0000313" key="5">
    <source>
        <dbReference type="Proteomes" id="UP000671908"/>
    </source>
</evidence>
<dbReference type="GO" id="GO:0016829">
    <property type="term" value="F:lyase activity"/>
    <property type="evidence" value="ECO:0007669"/>
    <property type="project" value="UniProtKB-UniRule"/>
</dbReference>
<protein>
    <recommendedName>
        <fullName evidence="2">Putative nickel insertion protein</fullName>
    </recommendedName>
</protein>
<dbReference type="NCBIfam" id="TIGR00299">
    <property type="entry name" value="nickel pincer cofactor biosynthesis protein LarC"/>
    <property type="match status" value="1"/>
</dbReference>
<sequence>MKTLYLDCGMGAAGDMLTAALLELLPDKEEFLAVLNSLGIPGVTVTSEASVKCGIQGTHITVKVNDEEESEGMRTHKHSHSHEHEHDHEHSHDGGRHHHHSGMHEIGHIIEDLPVSEKVKADILAVYSMIAEAESHAHGVPVTEIHFHEVGTMDAVADVTAVCMLMDRLSPDQVVVSPIHVGGGHVKCAHGILPVPAPATAYILRDVPIYGGGIKSELCTPTGASLLKYFATRFGDMPVMRTTAIGYGMGKKDFTAVNCVRSLIGETEDTSDTVTELCCNLDDMTAEAIGFAEEQFFTAGALEAYTVPAQMKKSRPGILLSVMCREKDKEQMLKLIFRHTTTLGVRENASRRYTLSRTTETVRTNLGEVRKKISSGYGVKREKYEYEDMARIAREQDMSLAEVTAYIKKQEK</sequence>
<keyword evidence="5" id="KW-1185">Reference proteome</keyword>
<dbReference type="Gene3D" id="3.30.70.1380">
    <property type="entry name" value="Transcriptional regulatory protein pf0864 domain like"/>
    <property type="match status" value="1"/>
</dbReference>
<dbReference type="GO" id="GO:0016151">
    <property type="term" value="F:nickel cation binding"/>
    <property type="evidence" value="ECO:0007669"/>
    <property type="project" value="UniProtKB-UniRule"/>
</dbReference>
<feature type="compositionally biased region" description="Basic and acidic residues" evidence="3">
    <location>
        <begin position="82"/>
        <end position="94"/>
    </location>
</feature>
<dbReference type="AlphaFoldDB" id="A0A975F467"/>
<evidence type="ECO:0000256" key="3">
    <source>
        <dbReference type="SAM" id="MobiDB-lite"/>
    </source>
</evidence>
<gene>
    <name evidence="4" type="primary">larC</name>
    <name evidence="4" type="ORF">HRQ91_05955</name>
</gene>
<dbReference type="PANTHER" id="PTHR36566:SF1">
    <property type="entry name" value="PYRIDINIUM-3,5-BISTHIOCARBOXYLIC ACID MONONUCLEOTIDE NICKEL INSERTION PROTEIN"/>
    <property type="match status" value="1"/>
</dbReference>
<organism evidence="4 5">
    <name type="scientific">Treponema parvum</name>
    <dbReference type="NCBI Taxonomy" id="138851"/>
    <lineage>
        <taxon>Bacteria</taxon>
        <taxon>Pseudomonadati</taxon>
        <taxon>Spirochaetota</taxon>
        <taxon>Spirochaetia</taxon>
        <taxon>Spirochaetales</taxon>
        <taxon>Treponemataceae</taxon>
        <taxon>Treponema</taxon>
    </lineage>
</organism>